<evidence type="ECO:0000256" key="3">
    <source>
        <dbReference type="ARBA" id="ARBA00022448"/>
    </source>
</evidence>
<dbReference type="InterPro" id="IPR011701">
    <property type="entry name" value="MFS"/>
</dbReference>
<keyword evidence="3" id="KW-0813">Transport</keyword>
<feature type="transmembrane region" description="Helical" evidence="7">
    <location>
        <begin position="325"/>
        <end position="345"/>
    </location>
</feature>
<dbReference type="RefSeq" id="WP_153483034.1">
    <property type="nucleotide sequence ID" value="NZ_VWNA01000001.1"/>
</dbReference>
<feature type="transmembrane region" description="Helical" evidence="7">
    <location>
        <begin position="61"/>
        <end position="82"/>
    </location>
</feature>
<evidence type="ECO:0000313" key="9">
    <source>
        <dbReference type="Proteomes" id="UP000332515"/>
    </source>
</evidence>
<comment type="caution">
    <text evidence="8">The sequence shown here is derived from an EMBL/GenBank/DDBJ whole genome shotgun (WGS) entry which is preliminary data.</text>
</comment>
<dbReference type="Proteomes" id="UP000332515">
    <property type="component" value="Unassembled WGS sequence"/>
</dbReference>
<dbReference type="InterPro" id="IPR036259">
    <property type="entry name" value="MFS_trans_sf"/>
</dbReference>
<protein>
    <submittedName>
        <fullName evidence="8">AmpG family muropeptide MFS transporter</fullName>
    </submittedName>
</protein>
<feature type="transmembrane region" description="Helical" evidence="7">
    <location>
        <begin position="170"/>
        <end position="191"/>
    </location>
</feature>
<keyword evidence="4 7" id="KW-0812">Transmembrane</keyword>
<feature type="transmembrane region" description="Helical" evidence="7">
    <location>
        <begin position="103"/>
        <end position="122"/>
    </location>
</feature>
<dbReference type="PANTHER" id="PTHR12778">
    <property type="entry name" value="SOLUTE CARRIER FAMILY 33 ACETYL-COA TRANSPORTER -RELATED"/>
    <property type="match status" value="1"/>
</dbReference>
<dbReference type="AlphaFoldDB" id="A0A6A7Y4W9"/>
<feature type="transmembrane region" description="Helical" evidence="7">
    <location>
        <begin position="203"/>
        <end position="223"/>
    </location>
</feature>
<evidence type="ECO:0000256" key="1">
    <source>
        <dbReference type="ARBA" id="ARBA00004141"/>
    </source>
</evidence>
<dbReference type="EMBL" id="VWNA01000001">
    <property type="protein sequence ID" value="MQT13775.1"/>
    <property type="molecule type" value="Genomic_DNA"/>
</dbReference>
<accession>A0A6A7Y4W9</accession>
<reference evidence="8 9" key="1">
    <citation type="submission" date="2019-09" db="EMBL/GenBank/DDBJ databases">
        <title>Segnochrobactrum spirostomi gen. nov., sp. nov., isolated from the ciliate Spirostomum cf. yagiui and description of a novel family, Segnochrobactraceae fam. nov. within the order Rhizobiales of the class Alphaproteobacteria.</title>
        <authorList>
            <person name="Akter S."/>
            <person name="Shazib S.U.A."/>
            <person name="Shin M.K."/>
        </authorList>
    </citation>
    <scope>NUCLEOTIDE SEQUENCE [LARGE SCALE GENOMIC DNA]</scope>
    <source>
        <strain evidence="8 9">Sp-1</strain>
    </source>
</reference>
<evidence type="ECO:0000256" key="7">
    <source>
        <dbReference type="SAM" id="Phobius"/>
    </source>
</evidence>
<name>A0A6A7Y4W9_9HYPH</name>
<feature type="transmembrane region" description="Helical" evidence="7">
    <location>
        <begin position="258"/>
        <end position="276"/>
    </location>
</feature>
<keyword evidence="9" id="KW-1185">Reference proteome</keyword>
<feature type="transmembrane region" description="Helical" evidence="7">
    <location>
        <begin position="296"/>
        <end position="318"/>
    </location>
</feature>
<comment type="subcellular location">
    <subcellularLocation>
        <location evidence="1">Membrane</location>
        <topology evidence="1">Multi-pass membrane protein</topology>
    </subcellularLocation>
</comment>
<evidence type="ECO:0000256" key="4">
    <source>
        <dbReference type="ARBA" id="ARBA00022692"/>
    </source>
</evidence>
<dbReference type="PANTHER" id="PTHR12778:SF10">
    <property type="entry name" value="MAJOR FACILITATOR SUPERFAMILY DOMAIN-CONTAINING PROTEIN 3"/>
    <property type="match status" value="1"/>
</dbReference>
<sequence length="484" mass="52163">MSDSVEADTASPPVRFGAIGRLFAVYGKRRVAVMLLLGFASGLPLQLTASTLQAWLTESGVSVESIGLFGLVGIAYGWKFVWSPVIDGFPIPGLSRLLGHRRAWLLTIQILLMLAIAGLGFVDPMIDRAGVAAVAVVVAFLSASQDIAVDALRIESLNEQEQAAGTANFIAAYRIAMLVSFGGAVGIVSWLEAEGMPKAASWQTGYLVMAGLILVGILGTLLAKEEWGREAARFVEPFRHRFGRAIVDPFRDFLAKDAWWAILLFVILFKLGDAFTSELRTYFFLTNGYEKATYAGLVWGFGFFSVLIGGFVGGVLANKLGLMRALWLAAVAQMATNLIFIWPALDLPWLTAEIGVPNADGVRKLTMAALFTNGVDGWRAAAALCASVALENFATGVGGTIMIAFLSKLCSNRSYTATQYALLTSLEGQARVMLGAPAGFVVSALGWVNYYIIATLLALPGLALLWWLRRREERLMGTAIEARD</sequence>
<evidence type="ECO:0000256" key="5">
    <source>
        <dbReference type="ARBA" id="ARBA00022989"/>
    </source>
</evidence>
<feature type="transmembrane region" description="Helical" evidence="7">
    <location>
        <begin position="31"/>
        <end position="49"/>
    </location>
</feature>
<gene>
    <name evidence="8" type="ORF">F0357_14220</name>
</gene>
<dbReference type="InterPro" id="IPR004752">
    <property type="entry name" value="AmpG_permease/AT-1"/>
</dbReference>
<comment type="similarity">
    <text evidence="2">Belongs to the major facilitator superfamily.</text>
</comment>
<dbReference type="Pfam" id="PF07690">
    <property type="entry name" value="MFS_1"/>
    <property type="match status" value="1"/>
</dbReference>
<dbReference type="GO" id="GO:0016020">
    <property type="term" value="C:membrane"/>
    <property type="evidence" value="ECO:0007669"/>
    <property type="project" value="UniProtKB-SubCell"/>
</dbReference>
<dbReference type="NCBIfam" id="TIGR00901">
    <property type="entry name" value="2A0125"/>
    <property type="match status" value="1"/>
</dbReference>
<dbReference type="GO" id="GO:0022857">
    <property type="term" value="F:transmembrane transporter activity"/>
    <property type="evidence" value="ECO:0007669"/>
    <property type="project" value="InterPro"/>
</dbReference>
<proteinExistence type="inferred from homology"/>
<dbReference type="SUPFAM" id="SSF103473">
    <property type="entry name" value="MFS general substrate transporter"/>
    <property type="match status" value="1"/>
</dbReference>
<keyword evidence="5 7" id="KW-1133">Transmembrane helix</keyword>
<evidence type="ECO:0000313" key="8">
    <source>
        <dbReference type="EMBL" id="MQT13775.1"/>
    </source>
</evidence>
<feature type="transmembrane region" description="Helical" evidence="7">
    <location>
        <begin position="128"/>
        <end position="149"/>
    </location>
</feature>
<feature type="transmembrane region" description="Helical" evidence="7">
    <location>
        <begin position="448"/>
        <end position="468"/>
    </location>
</feature>
<organism evidence="8 9">
    <name type="scientific">Segnochrobactrum spirostomi</name>
    <dbReference type="NCBI Taxonomy" id="2608987"/>
    <lineage>
        <taxon>Bacteria</taxon>
        <taxon>Pseudomonadati</taxon>
        <taxon>Pseudomonadota</taxon>
        <taxon>Alphaproteobacteria</taxon>
        <taxon>Hyphomicrobiales</taxon>
        <taxon>Segnochrobactraceae</taxon>
        <taxon>Segnochrobactrum</taxon>
    </lineage>
</organism>
<keyword evidence="6 7" id="KW-0472">Membrane</keyword>
<evidence type="ECO:0000256" key="6">
    <source>
        <dbReference type="ARBA" id="ARBA00023136"/>
    </source>
</evidence>
<evidence type="ECO:0000256" key="2">
    <source>
        <dbReference type="ARBA" id="ARBA00008335"/>
    </source>
</evidence>
<dbReference type="Gene3D" id="1.20.1250.20">
    <property type="entry name" value="MFS general substrate transporter like domains"/>
    <property type="match status" value="1"/>
</dbReference>